<dbReference type="Gene3D" id="3.40.630.20">
    <property type="entry name" value="Peptidase C15, pyroglutamyl peptidase I-like"/>
    <property type="match status" value="1"/>
</dbReference>
<dbReference type="RefSeq" id="WP_089337857.1">
    <property type="nucleotide sequence ID" value="NZ_FZNO01000021.1"/>
</dbReference>
<dbReference type="EMBL" id="FZNO01000021">
    <property type="protein sequence ID" value="SNR72614.1"/>
    <property type="molecule type" value="Genomic_DNA"/>
</dbReference>
<reference evidence="2 3" key="1">
    <citation type="submission" date="2017-06" db="EMBL/GenBank/DDBJ databases">
        <authorList>
            <person name="Kim H.J."/>
            <person name="Triplett B.A."/>
        </authorList>
    </citation>
    <scope>NUCLEOTIDE SEQUENCE [LARGE SCALE GENOMIC DNA]</scope>
    <source>
        <strain evidence="2 3">DSM 44272</strain>
    </source>
</reference>
<dbReference type="InterPro" id="IPR036440">
    <property type="entry name" value="Peptidase_C15-like_sf"/>
</dbReference>
<dbReference type="AlphaFoldDB" id="A0A238YPM2"/>
<name>A0A238YPM2_9ACTN</name>
<proteinExistence type="predicted"/>
<keyword evidence="3" id="KW-1185">Reference proteome</keyword>
<evidence type="ECO:0008006" key="4">
    <source>
        <dbReference type="Google" id="ProtNLM"/>
    </source>
</evidence>
<evidence type="ECO:0000313" key="2">
    <source>
        <dbReference type="EMBL" id="SNR72614.1"/>
    </source>
</evidence>
<feature type="region of interest" description="Disordered" evidence="1">
    <location>
        <begin position="357"/>
        <end position="378"/>
    </location>
</feature>
<accession>A0A238YPM2</accession>
<dbReference type="Proteomes" id="UP000198403">
    <property type="component" value="Unassembled WGS sequence"/>
</dbReference>
<gene>
    <name evidence="2" type="ORF">SAMN06272737_12161</name>
</gene>
<evidence type="ECO:0000256" key="1">
    <source>
        <dbReference type="SAM" id="MobiDB-lite"/>
    </source>
</evidence>
<evidence type="ECO:0000313" key="3">
    <source>
        <dbReference type="Proteomes" id="UP000198403"/>
    </source>
</evidence>
<sequence>MAQHRSLGRRAAHAGVSTAVALSSFTLWSVSPAPARAAEAANDPACVAENAVLTVEEQRIGQPLVPGGESAAAQFLRAAGFEQAVAQFGADLCAAQSLVQAEELVARHGAALWELAVARAQGEQQIGTIDRYDDRPLYWARLHMTRAVRQWEAPVEVSVVQRNALVHILDYASRGVTSIDWPEEPGGAKRVMISGFDTYSLDVSLRNSNPSGATALQLDGQTLETDAGPVVVQAVVLPVNWTDFDEGIVEDAFGQVLRTGENRADLIMTISQTGRGRMDIEQWAANARGGFPDNNRNMLFGPISRPSHWPQPFDSPQWIETTLPYEAMIAAGTGPWPVTLNDGICEWPAGTFPAPSAVRCQDDPSEGSTAASGPGGNYLSNESMYRSNRLRIGLQAWDVPGGHLHISALQYPEDLAVLTSPEFEADRKAVVDQTIALVTAAGAAV</sequence>
<dbReference type="OrthoDB" id="4555199at2"/>
<dbReference type="SUPFAM" id="SSF53182">
    <property type="entry name" value="Pyrrolidone carboxyl peptidase (pyroglutamate aminopeptidase)"/>
    <property type="match status" value="1"/>
</dbReference>
<organism evidence="2 3">
    <name type="scientific">Blastococcus mobilis</name>
    <dbReference type="NCBI Taxonomy" id="1938746"/>
    <lineage>
        <taxon>Bacteria</taxon>
        <taxon>Bacillati</taxon>
        <taxon>Actinomycetota</taxon>
        <taxon>Actinomycetes</taxon>
        <taxon>Geodermatophilales</taxon>
        <taxon>Geodermatophilaceae</taxon>
        <taxon>Blastococcus</taxon>
    </lineage>
</organism>
<protein>
    <recommendedName>
        <fullName evidence="4">Pyrrolidone-carboxylate peptidase (N-terminal pyroglutamyl peptidase)</fullName>
    </recommendedName>
</protein>